<dbReference type="GO" id="GO:0003700">
    <property type="term" value="F:DNA-binding transcription factor activity"/>
    <property type="evidence" value="ECO:0007669"/>
    <property type="project" value="InterPro"/>
</dbReference>
<dbReference type="EMBL" id="CABVQH010000034">
    <property type="protein sequence ID" value="VWD33259.1"/>
    <property type="molecule type" value="Genomic_DNA"/>
</dbReference>
<dbReference type="Pfam" id="PF12840">
    <property type="entry name" value="HTH_20"/>
    <property type="match status" value="1"/>
</dbReference>
<dbReference type="InterPro" id="IPR036388">
    <property type="entry name" value="WH-like_DNA-bd_sf"/>
</dbReference>
<organism evidence="2 5">
    <name type="scientific">Burkholderia lata (strain ATCC 17760 / DSM 23089 / LMG 22485 / NCIMB 9086 / R18194 / 383)</name>
    <dbReference type="NCBI Taxonomy" id="482957"/>
    <lineage>
        <taxon>Bacteria</taxon>
        <taxon>Pseudomonadati</taxon>
        <taxon>Pseudomonadota</taxon>
        <taxon>Betaproteobacteria</taxon>
        <taxon>Burkholderiales</taxon>
        <taxon>Burkholderiaceae</taxon>
        <taxon>Burkholderia</taxon>
        <taxon>Burkholderia cepacia complex</taxon>
    </lineage>
</organism>
<sequence>MNAEQLDCVFKALADPIRRRIIDRLREQPDQSLFQICAVAVATGEKAISRQAVTQHLDMLEKAGLVRISWSGRTKIHSLDLQPLREAADIWLQRHLEEGKNP</sequence>
<dbReference type="SMART" id="SM00418">
    <property type="entry name" value="HTH_ARSR"/>
    <property type="match status" value="1"/>
</dbReference>
<dbReference type="InterPro" id="IPR001845">
    <property type="entry name" value="HTH_ArsR_DNA-bd_dom"/>
</dbReference>
<dbReference type="EMBL" id="CABVQI010000001">
    <property type="protein sequence ID" value="VWC57399.1"/>
    <property type="molecule type" value="Genomic_DNA"/>
</dbReference>
<evidence type="ECO:0000313" key="4">
    <source>
        <dbReference type="Proteomes" id="UP000494260"/>
    </source>
</evidence>
<feature type="domain" description="HTH arsR-type" evidence="1">
    <location>
        <begin position="1"/>
        <end position="99"/>
    </location>
</feature>
<dbReference type="Proteomes" id="UP000494274">
    <property type="component" value="Unassembled WGS sequence"/>
</dbReference>
<dbReference type="PANTHER" id="PTHR38600">
    <property type="entry name" value="TRANSCRIPTIONAL REGULATORY PROTEIN"/>
    <property type="match status" value="1"/>
</dbReference>
<protein>
    <submittedName>
        <fullName evidence="2">ArsR family transcriptional regulator</fullName>
    </submittedName>
</protein>
<dbReference type="PANTHER" id="PTHR38600:SF1">
    <property type="entry name" value="TRANSCRIPTIONAL REGULATORY PROTEIN"/>
    <property type="match status" value="1"/>
</dbReference>
<reference evidence="4 5" key="1">
    <citation type="submission" date="2019-09" db="EMBL/GenBank/DDBJ databases">
        <authorList>
            <person name="Depoorter E."/>
        </authorList>
    </citation>
    <scope>NUCLEOTIDE SEQUENCE [LARGE SCALE GENOMIC DNA]</scope>
    <source>
        <strain evidence="3">R-18109</strain>
        <strain evidence="2">R-18112</strain>
    </source>
</reference>
<evidence type="ECO:0000259" key="1">
    <source>
        <dbReference type="PROSITE" id="PS50987"/>
    </source>
</evidence>
<dbReference type="Proteomes" id="UP000494260">
    <property type="component" value="Unassembled WGS sequence"/>
</dbReference>
<gene>
    <name evidence="3" type="ORF">BLA18109_06820</name>
    <name evidence="2" type="ORF">BLA18112_00506</name>
</gene>
<dbReference type="RefSeq" id="WP_174954409.1">
    <property type="nucleotide sequence ID" value="NZ_CABVQH010000034.1"/>
</dbReference>
<name>A0A6P2T2B1_BURL3</name>
<evidence type="ECO:0000313" key="2">
    <source>
        <dbReference type="EMBL" id="VWC57399.1"/>
    </source>
</evidence>
<dbReference type="PROSITE" id="PS50987">
    <property type="entry name" value="HTH_ARSR_2"/>
    <property type="match status" value="1"/>
</dbReference>
<dbReference type="Gene3D" id="1.10.10.10">
    <property type="entry name" value="Winged helix-like DNA-binding domain superfamily/Winged helix DNA-binding domain"/>
    <property type="match status" value="1"/>
</dbReference>
<accession>A0A6P2T2B1</accession>
<evidence type="ECO:0000313" key="3">
    <source>
        <dbReference type="EMBL" id="VWD33259.1"/>
    </source>
</evidence>
<dbReference type="InterPro" id="IPR036390">
    <property type="entry name" value="WH_DNA-bd_sf"/>
</dbReference>
<dbReference type="SUPFAM" id="SSF46785">
    <property type="entry name" value="Winged helix' DNA-binding domain"/>
    <property type="match status" value="1"/>
</dbReference>
<evidence type="ECO:0000313" key="5">
    <source>
        <dbReference type="Proteomes" id="UP000494274"/>
    </source>
</evidence>
<dbReference type="AlphaFoldDB" id="A0A6P2T2B1"/>
<proteinExistence type="predicted"/>